<proteinExistence type="predicted"/>
<evidence type="ECO:0000256" key="1">
    <source>
        <dbReference type="SAM" id="MobiDB-lite"/>
    </source>
</evidence>
<gene>
    <name evidence="3" type="ordered locus">Cyan7822_1596</name>
</gene>
<dbReference type="AlphaFoldDB" id="E0U6E4"/>
<feature type="transmembrane region" description="Helical" evidence="2">
    <location>
        <begin position="12"/>
        <end position="33"/>
    </location>
</feature>
<dbReference type="KEGG" id="cyj:Cyan7822_1596"/>
<evidence type="ECO:0000256" key="2">
    <source>
        <dbReference type="SAM" id="Phobius"/>
    </source>
</evidence>
<organism evidence="3 4">
    <name type="scientific">Gloeothece verrucosa (strain PCC 7822)</name>
    <name type="common">Cyanothece sp. (strain PCC 7822)</name>
    <dbReference type="NCBI Taxonomy" id="497965"/>
    <lineage>
        <taxon>Bacteria</taxon>
        <taxon>Bacillati</taxon>
        <taxon>Cyanobacteriota</taxon>
        <taxon>Cyanophyceae</taxon>
        <taxon>Oscillatoriophycideae</taxon>
        <taxon>Chroococcales</taxon>
        <taxon>Aphanothecaceae</taxon>
        <taxon>Gloeothece</taxon>
        <taxon>Gloeothece verrucosa</taxon>
    </lineage>
</organism>
<dbReference type="eggNOG" id="ENOG5031XKR">
    <property type="taxonomic scope" value="Bacteria"/>
</dbReference>
<reference evidence="4" key="1">
    <citation type="journal article" date="2011" name="MBio">
        <title>Novel metabolic attributes of the genus Cyanothece, comprising a group of unicellular nitrogen-fixing Cyanobacteria.</title>
        <authorList>
            <person name="Bandyopadhyay A."/>
            <person name="Elvitigala T."/>
            <person name="Welsh E."/>
            <person name="Stockel J."/>
            <person name="Liberton M."/>
            <person name="Min H."/>
            <person name="Sherman L.A."/>
            <person name="Pakrasi H.B."/>
        </authorList>
    </citation>
    <scope>NUCLEOTIDE SEQUENCE [LARGE SCALE GENOMIC DNA]</scope>
    <source>
        <strain evidence="4">PCC 7822</strain>
    </source>
</reference>
<evidence type="ECO:0000313" key="4">
    <source>
        <dbReference type="Proteomes" id="UP000008206"/>
    </source>
</evidence>
<keyword evidence="2" id="KW-0812">Transmembrane</keyword>
<keyword evidence="4" id="KW-1185">Reference proteome</keyword>
<dbReference type="RefSeq" id="WP_013321694.1">
    <property type="nucleotide sequence ID" value="NC_014501.1"/>
</dbReference>
<dbReference type="PROSITE" id="PS51257">
    <property type="entry name" value="PROKAR_LIPOPROTEIN"/>
    <property type="match status" value="1"/>
</dbReference>
<keyword evidence="2" id="KW-0472">Membrane</keyword>
<evidence type="ECO:0000313" key="3">
    <source>
        <dbReference type="EMBL" id="ADN13587.1"/>
    </source>
</evidence>
<dbReference type="HOGENOM" id="CLU_1281435_0_0_3"/>
<dbReference type="STRING" id="497965.Cyan7822_1596"/>
<dbReference type="EMBL" id="CP002198">
    <property type="protein sequence ID" value="ADN13587.1"/>
    <property type="molecule type" value="Genomic_DNA"/>
</dbReference>
<feature type="compositionally biased region" description="Low complexity" evidence="1">
    <location>
        <begin position="138"/>
        <end position="182"/>
    </location>
</feature>
<sequence length="227" mass="25167">MLKLNIQQQFIPISLTTLLSCTAITWIATIGIYPSITLAKPIEFNLPIYRQPQESYNQFMQRSKNLAYSTINSRFKQDPSLDEIKVVIVGENAGAIAPVLVVKVSRQAWINSPSVEPWATYFTDSRLLLGFDQPGVSPAQPNAAVQPPQNDQNPASQTPQAGQPPAAANNPSSQTPEPQQIPIDEDPPQERQRNPLPVPTQRLRNAGNQLPFVDPVDVQQMRPDLVR</sequence>
<feature type="region of interest" description="Disordered" evidence="1">
    <location>
        <begin position="132"/>
        <end position="227"/>
    </location>
</feature>
<dbReference type="OrthoDB" id="422658at2"/>
<dbReference type="Proteomes" id="UP000008206">
    <property type="component" value="Chromosome"/>
</dbReference>
<keyword evidence="2" id="KW-1133">Transmembrane helix</keyword>
<name>E0U6E4_GLOV7</name>
<protein>
    <submittedName>
        <fullName evidence="3">Uncharacterized protein</fullName>
    </submittedName>
</protein>
<accession>E0U6E4</accession>